<keyword evidence="1" id="KW-0812">Transmembrane</keyword>
<dbReference type="EMBL" id="ML769507">
    <property type="protein sequence ID" value="KAE9396821.1"/>
    <property type="molecule type" value="Genomic_DNA"/>
</dbReference>
<proteinExistence type="predicted"/>
<gene>
    <name evidence="2" type="ORF">BT96DRAFT_921869</name>
</gene>
<accession>A0A6A4HGI9</accession>
<organism evidence="2 3">
    <name type="scientific">Gymnopus androsaceus JB14</name>
    <dbReference type="NCBI Taxonomy" id="1447944"/>
    <lineage>
        <taxon>Eukaryota</taxon>
        <taxon>Fungi</taxon>
        <taxon>Dikarya</taxon>
        <taxon>Basidiomycota</taxon>
        <taxon>Agaricomycotina</taxon>
        <taxon>Agaricomycetes</taxon>
        <taxon>Agaricomycetidae</taxon>
        <taxon>Agaricales</taxon>
        <taxon>Marasmiineae</taxon>
        <taxon>Omphalotaceae</taxon>
        <taxon>Gymnopus</taxon>
    </lineage>
</organism>
<keyword evidence="1" id="KW-0472">Membrane</keyword>
<evidence type="ECO:0000313" key="2">
    <source>
        <dbReference type="EMBL" id="KAE9396821.1"/>
    </source>
</evidence>
<name>A0A6A4HGI9_9AGAR</name>
<keyword evidence="1" id="KW-1133">Transmembrane helix</keyword>
<feature type="transmembrane region" description="Helical" evidence="1">
    <location>
        <begin position="275"/>
        <end position="294"/>
    </location>
</feature>
<evidence type="ECO:0000256" key="1">
    <source>
        <dbReference type="SAM" id="Phobius"/>
    </source>
</evidence>
<protein>
    <submittedName>
        <fullName evidence="2">Uncharacterized protein</fullName>
    </submittedName>
</protein>
<dbReference type="AlphaFoldDB" id="A0A6A4HGI9"/>
<reference evidence="2" key="1">
    <citation type="journal article" date="2019" name="Environ. Microbiol.">
        <title>Fungal ecological strategies reflected in gene transcription - a case study of two litter decomposers.</title>
        <authorList>
            <person name="Barbi F."/>
            <person name="Kohler A."/>
            <person name="Barry K."/>
            <person name="Baskaran P."/>
            <person name="Daum C."/>
            <person name="Fauchery L."/>
            <person name="Ihrmark K."/>
            <person name="Kuo A."/>
            <person name="LaButti K."/>
            <person name="Lipzen A."/>
            <person name="Morin E."/>
            <person name="Grigoriev I.V."/>
            <person name="Henrissat B."/>
            <person name="Lindahl B."/>
            <person name="Martin F."/>
        </authorList>
    </citation>
    <scope>NUCLEOTIDE SEQUENCE</scope>
    <source>
        <strain evidence="2">JB14</strain>
    </source>
</reference>
<feature type="transmembrane region" description="Helical" evidence="1">
    <location>
        <begin position="59"/>
        <end position="79"/>
    </location>
</feature>
<keyword evidence="3" id="KW-1185">Reference proteome</keyword>
<dbReference type="OrthoDB" id="3110500at2759"/>
<sequence length="295" mass="30347">MCALGDARVDLTRALILHIQGFLSGGLAFLPTSSYPILFFCSFQRLVAAQLIIHNPSESTNICIGTMFNLFLICFCVYFPRILYALPSPQQGATLVFFGSDSDFLGGDDTDSDNVVTQFLVPSGTSSGGDQTTFEYVEVDSTVIESLSGTATVTQTSLTTFTAELVASASGFVIDGTVTEVVSGTTTVATFTEACGAAATNNGECQIELDGIGTLSITGTAGPQLIAVSGAPTAAPSSASSSLSISVSSNGSLVSPTSGSSKNGGFKREFNQKMLAGLAFSTTILGICFGGFVVI</sequence>
<dbReference type="Proteomes" id="UP000799118">
    <property type="component" value="Unassembled WGS sequence"/>
</dbReference>
<evidence type="ECO:0000313" key="3">
    <source>
        <dbReference type="Proteomes" id="UP000799118"/>
    </source>
</evidence>